<keyword evidence="5 10" id="KW-0812">Transmembrane</keyword>
<dbReference type="GO" id="GO:0009279">
    <property type="term" value="C:cell outer membrane"/>
    <property type="evidence" value="ECO:0007669"/>
    <property type="project" value="UniProtKB-SubCell"/>
</dbReference>
<evidence type="ECO:0000256" key="9">
    <source>
        <dbReference type="ARBA" id="ARBA00023237"/>
    </source>
</evidence>
<dbReference type="InterPro" id="IPR039426">
    <property type="entry name" value="TonB-dep_rcpt-like"/>
</dbReference>
<evidence type="ECO:0000256" key="2">
    <source>
        <dbReference type="ARBA" id="ARBA00009810"/>
    </source>
</evidence>
<keyword evidence="3 10" id="KW-0813">Transport</keyword>
<dbReference type="Pfam" id="PF07715">
    <property type="entry name" value="Plug"/>
    <property type="match status" value="1"/>
</dbReference>
<comment type="caution">
    <text evidence="14">The sequence shown here is derived from an EMBL/GenBank/DDBJ whole genome shotgun (WGS) entry which is preliminary data.</text>
</comment>
<dbReference type="GO" id="GO:0038023">
    <property type="term" value="F:signaling receptor activity"/>
    <property type="evidence" value="ECO:0007669"/>
    <property type="project" value="InterPro"/>
</dbReference>
<evidence type="ECO:0000256" key="10">
    <source>
        <dbReference type="PROSITE-ProRule" id="PRU01360"/>
    </source>
</evidence>
<dbReference type="NCBIfam" id="TIGR01783">
    <property type="entry name" value="TonB-siderophor"/>
    <property type="match status" value="1"/>
</dbReference>
<dbReference type="CDD" id="cd01347">
    <property type="entry name" value="ligand_gated_channel"/>
    <property type="match status" value="1"/>
</dbReference>
<evidence type="ECO:0000256" key="1">
    <source>
        <dbReference type="ARBA" id="ARBA00004571"/>
    </source>
</evidence>
<dbReference type="PANTHER" id="PTHR32552:SF83">
    <property type="entry name" value="BLR3904 PROTEIN"/>
    <property type="match status" value="1"/>
</dbReference>
<evidence type="ECO:0000256" key="4">
    <source>
        <dbReference type="ARBA" id="ARBA00022452"/>
    </source>
</evidence>
<accession>A0A4Q7RC67</accession>
<dbReference type="AlphaFoldDB" id="A0A4Q7RC67"/>
<comment type="subcellular location">
    <subcellularLocation>
        <location evidence="1 10">Cell outer membrane</location>
        <topology evidence="1 10">Multi-pass membrane protein</topology>
    </subcellularLocation>
</comment>
<dbReference type="PROSITE" id="PS52016">
    <property type="entry name" value="TONB_DEPENDENT_REC_3"/>
    <property type="match status" value="1"/>
</dbReference>
<proteinExistence type="inferred from homology"/>
<keyword evidence="6 11" id="KW-0798">TonB box</keyword>
<evidence type="ECO:0000256" key="5">
    <source>
        <dbReference type="ARBA" id="ARBA00022692"/>
    </source>
</evidence>
<dbReference type="InterPro" id="IPR036942">
    <property type="entry name" value="Beta-barrel_TonB_sf"/>
</dbReference>
<evidence type="ECO:0000259" key="12">
    <source>
        <dbReference type="Pfam" id="PF00593"/>
    </source>
</evidence>
<dbReference type="InterPro" id="IPR010105">
    <property type="entry name" value="TonB_sidphr_rcpt"/>
</dbReference>
<sequence length="759" mass="80581">MQQRILSSSIHALVSGAARTGTALTMSALPFVAHAQAPGGTSRPAAPPAPAMAVLPPVTVTGTQPGNTNDATTGIARLPETVRETPKTVLVIPKEILAQQQVTSLEQALRNVPGITISAGEGNGGQNGDQFRIRGLSAKGDIYVDGMRDFGAYRRDIFNTESVEVIKGPAGESFGVGGVGGLINQTTKKAGKGTRTSIDQSVGAGATYRTTVDSNIALTETSAVRLNGMFQEGKVPGRDHVEDDRRGIAIDFGTGLGTSTTWHLNYAYLHRSGPPDYGQPMAQGADGLYQPIGEYGVPGLGPSTSYVRNTDRDTSNAHIVTSAFQTALGGLTVNNDTRFSYYQRDFSGTNPAGVPYGTLKTLLAGGNAPLRYGARGGMTYLQRGWGVQNVTTVRGEFHTGSLRHRAMAGLDLSYQRDHRDRGLWTGRLNNQTVVNPAFDASKNASVSYVDGTRDANAIDAGVFVSDRVWFSEQFSLLGALRWDYFRSEFATSASSMGGSADSRKLSPAISAMWEPTKNAMLYASFSRTYRPVGTDIGLAVGGVQTEVPQDGVSSEPERADTVEIGAKLDLLERRLGVTGALFQIRKANAYTIDPATGEVTNGFGESGEGRLIRGVELGANGWLTPAWSVSLAYAYLDGEVSNATLQALVGNVAPGVPHHNLSLWTTYTVPHTLVPLPGKLTMGGGIRYASGYWADSANTAQVPDTLSLDAMVSYEQGKYRISLNGYNLTDSRNYSSSFNASRAVPASGRTVLVNVGMTF</sequence>
<dbReference type="PANTHER" id="PTHR32552">
    <property type="entry name" value="FERRICHROME IRON RECEPTOR-RELATED"/>
    <property type="match status" value="1"/>
</dbReference>
<dbReference type="InterPro" id="IPR037066">
    <property type="entry name" value="Plug_dom_sf"/>
</dbReference>
<dbReference type="SUPFAM" id="SSF56935">
    <property type="entry name" value="Porins"/>
    <property type="match status" value="1"/>
</dbReference>
<evidence type="ECO:0000256" key="8">
    <source>
        <dbReference type="ARBA" id="ARBA00023170"/>
    </source>
</evidence>
<keyword evidence="15" id="KW-1185">Reference proteome</keyword>
<organism evidence="14 15">
    <name type="scientific">Cupriavidus agavae</name>
    <dbReference type="NCBI Taxonomy" id="1001822"/>
    <lineage>
        <taxon>Bacteria</taxon>
        <taxon>Pseudomonadati</taxon>
        <taxon>Pseudomonadota</taxon>
        <taxon>Betaproteobacteria</taxon>
        <taxon>Burkholderiales</taxon>
        <taxon>Burkholderiaceae</taxon>
        <taxon>Cupriavidus</taxon>
    </lineage>
</organism>
<dbReference type="Gene3D" id="2.40.170.20">
    <property type="entry name" value="TonB-dependent receptor, beta-barrel domain"/>
    <property type="match status" value="1"/>
</dbReference>
<keyword evidence="7 10" id="KW-0472">Membrane</keyword>
<comment type="similarity">
    <text evidence="2 10 11">Belongs to the TonB-dependent receptor family.</text>
</comment>
<keyword evidence="9 10" id="KW-0998">Cell outer membrane</keyword>
<dbReference type="GO" id="GO:0015891">
    <property type="term" value="P:siderophore transport"/>
    <property type="evidence" value="ECO:0007669"/>
    <property type="project" value="InterPro"/>
</dbReference>
<dbReference type="Gene3D" id="2.170.130.10">
    <property type="entry name" value="TonB-dependent receptor, plug domain"/>
    <property type="match status" value="1"/>
</dbReference>
<evidence type="ECO:0000259" key="13">
    <source>
        <dbReference type="Pfam" id="PF07715"/>
    </source>
</evidence>
<keyword evidence="4 10" id="KW-1134">Transmembrane beta strand</keyword>
<dbReference type="Pfam" id="PF00593">
    <property type="entry name" value="TonB_dep_Rec_b-barrel"/>
    <property type="match status" value="1"/>
</dbReference>
<dbReference type="RefSeq" id="WP_235844935.1">
    <property type="nucleotide sequence ID" value="NZ_SGXM01000010.1"/>
</dbReference>
<evidence type="ECO:0000256" key="3">
    <source>
        <dbReference type="ARBA" id="ARBA00022448"/>
    </source>
</evidence>
<feature type="domain" description="TonB-dependent receptor plug" evidence="13">
    <location>
        <begin position="82"/>
        <end position="181"/>
    </location>
</feature>
<keyword evidence="8 14" id="KW-0675">Receptor</keyword>
<protein>
    <submittedName>
        <fullName evidence="14">Catecholate siderophore receptor</fullName>
    </submittedName>
</protein>
<reference evidence="14 15" key="1">
    <citation type="journal article" date="2015" name="Stand. Genomic Sci.">
        <title>Genomic Encyclopedia of Bacterial and Archaeal Type Strains, Phase III: the genomes of soil and plant-associated and newly described type strains.</title>
        <authorList>
            <person name="Whitman W.B."/>
            <person name="Woyke T."/>
            <person name="Klenk H.P."/>
            <person name="Zhou Y."/>
            <person name="Lilburn T.G."/>
            <person name="Beck B.J."/>
            <person name="De Vos P."/>
            <person name="Vandamme P."/>
            <person name="Eisen J.A."/>
            <person name="Garrity G."/>
            <person name="Hugenholtz P."/>
            <person name="Kyrpides N.C."/>
        </authorList>
    </citation>
    <scope>NUCLEOTIDE SEQUENCE [LARGE SCALE GENOMIC DNA]</scope>
    <source>
        <strain evidence="14 15">ASC-9842</strain>
    </source>
</reference>
<dbReference type="EMBL" id="SGXM01000010">
    <property type="protein sequence ID" value="RZT30765.1"/>
    <property type="molecule type" value="Genomic_DNA"/>
</dbReference>
<evidence type="ECO:0000313" key="15">
    <source>
        <dbReference type="Proteomes" id="UP000291078"/>
    </source>
</evidence>
<evidence type="ECO:0000313" key="14">
    <source>
        <dbReference type="EMBL" id="RZT30765.1"/>
    </source>
</evidence>
<evidence type="ECO:0000256" key="11">
    <source>
        <dbReference type="RuleBase" id="RU003357"/>
    </source>
</evidence>
<dbReference type="GO" id="GO:0015344">
    <property type="term" value="F:siderophore uptake transmembrane transporter activity"/>
    <property type="evidence" value="ECO:0007669"/>
    <property type="project" value="TreeGrafter"/>
</dbReference>
<dbReference type="InterPro" id="IPR012910">
    <property type="entry name" value="Plug_dom"/>
</dbReference>
<gene>
    <name evidence="14" type="ORF">EV147_4613</name>
</gene>
<evidence type="ECO:0000256" key="7">
    <source>
        <dbReference type="ARBA" id="ARBA00023136"/>
    </source>
</evidence>
<name>A0A4Q7RC67_9BURK</name>
<feature type="domain" description="TonB-dependent receptor-like beta-barrel" evidence="12">
    <location>
        <begin position="254"/>
        <end position="728"/>
    </location>
</feature>
<dbReference type="InterPro" id="IPR000531">
    <property type="entry name" value="Beta-barrel_TonB"/>
</dbReference>
<dbReference type="Proteomes" id="UP000291078">
    <property type="component" value="Unassembled WGS sequence"/>
</dbReference>
<evidence type="ECO:0000256" key="6">
    <source>
        <dbReference type="ARBA" id="ARBA00023077"/>
    </source>
</evidence>